<keyword evidence="2" id="KW-1185">Reference proteome</keyword>
<gene>
    <name evidence="1" type="ORF">KCX82_09940</name>
</gene>
<evidence type="ECO:0000313" key="2">
    <source>
        <dbReference type="Proteomes" id="UP000675664"/>
    </source>
</evidence>
<reference evidence="1" key="1">
    <citation type="submission" date="2021-04" db="EMBL/GenBank/DDBJ databases">
        <title>Sinoanaerobacter chloroacetimidivorans sp. nov., an obligate anaerobic bacterium isolated from anaerobic sludge.</title>
        <authorList>
            <person name="Bao Y."/>
        </authorList>
    </citation>
    <scope>NUCLEOTIDE SEQUENCE</scope>
    <source>
        <strain evidence="1">BAD-6</strain>
    </source>
</reference>
<dbReference type="RefSeq" id="WP_227018317.1">
    <property type="nucleotide sequence ID" value="NZ_JAGSND010000005.1"/>
</dbReference>
<dbReference type="AlphaFoldDB" id="A0A8J8B1F4"/>
<organism evidence="1 2">
    <name type="scientific">Sinanaerobacter chloroacetimidivorans</name>
    <dbReference type="NCBI Taxonomy" id="2818044"/>
    <lineage>
        <taxon>Bacteria</taxon>
        <taxon>Bacillati</taxon>
        <taxon>Bacillota</taxon>
        <taxon>Clostridia</taxon>
        <taxon>Peptostreptococcales</taxon>
        <taxon>Anaerovoracaceae</taxon>
        <taxon>Sinanaerobacter</taxon>
    </lineage>
</organism>
<evidence type="ECO:0000313" key="1">
    <source>
        <dbReference type="EMBL" id="MBR0598194.1"/>
    </source>
</evidence>
<accession>A0A8J8B1F4</accession>
<reference evidence="1" key="2">
    <citation type="submission" date="2021-04" db="EMBL/GenBank/DDBJ databases">
        <authorList>
            <person name="Liu J."/>
        </authorList>
    </citation>
    <scope>NUCLEOTIDE SEQUENCE</scope>
    <source>
        <strain evidence="1">BAD-6</strain>
    </source>
</reference>
<comment type="caution">
    <text evidence="1">The sequence shown here is derived from an EMBL/GenBank/DDBJ whole genome shotgun (WGS) entry which is preliminary data.</text>
</comment>
<dbReference type="Proteomes" id="UP000675664">
    <property type="component" value="Unassembled WGS sequence"/>
</dbReference>
<proteinExistence type="predicted"/>
<protein>
    <submittedName>
        <fullName evidence="1">Uncharacterized protein</fullName>
    </submittedName>
</protein>
<sequence>MVVKKDFDPQCITYSQMNLIFNARIYYRRLTTWTRAFLISRYFGIGTAEELFDLLYRESLDIGNMLQIVFGRVYSEQYSQLLSEFAIALRELISAQLEGNTEAMNQSVDRLYRNVQERAVFLEAINPYWSEASYKALFDTYIQYVIEAANALITGDYSKDIEIYDRLTAHTNRMGDVFAEGLYNYITSGASTVNLQPEGGEQCITYEQMNTIYGIRMFWFELVTWVRNYMLSRYMGLGNTEEVYARLQRVPVEYVNAVKQIFVDLDTEAYLKLFYTYIDLLDAFITAQIEGDIDKINQVTQCLYQNADERAAFVAALNPFWEEEEWRNRLHNNLRSTIDESTTFLMGDYSRNIDIFSRLLDQAENTSNYFAQGLFNYINFNPQTPL</sequence>
<name>A0A8J8B1F4_9FIRM</name>
<dbReference type="EMBL" id="JAGSND010000005">
    <property type="protein sequence ID" value="MBR0598194.1"/>
    <property type="molecule type" value="Genomic_DNA"/>
</dbReference>